<evidence type="ECO:0000313" key="2">
    <source>
        <dbReference type="Proteomes" id="UP000231279"/>
    </source>
</evidence>
<reference evidence="2" key="1">
    <citation type="journal article" date="2018" name="Gigascience">
        <title>Genome assembly of the Pink Ipe (Handroanthus impetiginosus, Bignoniaceae), a highly valued, ecologically keystone Neotropical timber forest tree.</title>
        <authorList>
            <person name="Silva-Junior O.B."/>
            <person name="Grattapaglia D."/>
            <person name="Novaes E."/>
            <person name="Collevatti R.G."/>
        </authorList>
    </citation>
    <scope>NUCLEOTIDE SEQUENCE [LARGE SCALE GENOMIC DNA]</scope>
    <source>
        <strain evidence="2">cv. UFG-1</strain>
    </source>
</reference>
<proteinExistence type="predicted"/>
<dbReference type="Proteomes" id="UP000231279">
    <property type="component" value="Unassembled WGS sequence"/>
</dbReference>
<gene>
    <name evidence="1" type="ORF">CDL12_28932</name>
</gene>
<dbReference type="GO" id="GO:0003983">
    <property type="term" value="F:UTP:glucose-1-phosphate uridylyltransferase activity"/>
    <property type="evidence" value="ECO:0007669"/>
    <property type="project" value="UniProtKB-EC"/>
</dbReference>
<comment type="caution">
    <text evidence="1">The sequence shown here is derived from an EMBL/GenBank/DDBJ whole genome shotgun (WGS) entry which is preliminary data.</text>
</comment>
<dbReference type="OrthoDB" id="2020092at2759"/>
<accession>A0A2G9FZT8</accession>
<name>A0A2G9FZT8_9LAMI</name>
<dbReference type="AlphaFoldDB" id="A0A2G9FZT8"/>
<sequence>MARTNSTPVLHQNNPLFALNSKPSHKLFFSKNWVHHSNCLNSLSSSVFASRSPLNLLSQRENLCTPITRVSTAPVEYAPPPPDFDIEKEIARLKELRESLACCGTLVEKLRTIDADSRVKSVFKSRWNDFAEVSLSDYDMYLLKCMVAAGQEHVLGECGRESEDGDLEMGKSSIKSALYALAAMIENWDVNGDGRSQGLKDEYRAQLKSLLKMLGDVDQFYDCIGGIIGYQLMVLELLSQSTVQGQTNKFLKCQFAEIHPPPGLDLSEDTEYASQAALWGIEEKFIL</sequence>
<dbReference type="EMBL" id="NKXS01008265">
    <property type="protein sequence ID" value="PIM98585.1"/>
    <property type="molecule type" value="Genomic_DNA"/>
</dbReference>
<evidence type="ECO:0000313" key="1">
    <source>
        <dbReference type="EMBL" id="PIM98585.1"/>
    </source>
</evidence>
<keyword evidence="2" id="KW-1185">Reference proteome</keyword>
<dbReference type="EC" id="2.7.7.9" evidence="1"/>
<keyword evidence="1" id="KW-0808">Transferase</keyword>
<keyword evidence="1" id="KW-0548">Nucleotidyltransferase</keyword>
<protein>
    <submittedName>
        <fullName evidence="1">UTP--glucose-1-phosphate uridylyltransferase</fullName>
        <ecNumber evidence="1">2.7.7.9</ecNumber>
    </submittedName>
</protein>
<organism evidence="1 2">
    <name type="scientific">Handroanthus impetiginosus</name>
    <dbReference type="NCBI Taxonomy" id="429701"/>
    <lineage>
        <taxon>Eukaryota</taxon>
        <taxon>Viridiplantae</taxon>
        <taxon>Streptophyta</taxon>
        <taxon>Embryophyta</taxon>
        <taxon>Tracheophyta</taxon>
        <taxon>Spermatophyta</taxon>
        <taxon>Magnoliopsida</taxon>
        <taxon>eudicotyledons</taxon>
        <taxon>Gunneridae</taxon>
        <taxon>Pentapetalae</taxon>
        <taxon>asterids</taxon>
        <taxon>lamiids</taxon>
        <taxon>Lamiales</taxon>
        <taxon>Bignoniaceae</taxon>
        <taxon>Crescentiina</taxon>
        <taxon>Tabebuia alliance</taxon>
        <taxon>Handroanthus</taxon>
    </lineage>
</organism>
<dbReference type="STRING" id="429701.A0A2G9FZT8"/>